<name>A0A7X0D7Y7_9ACTN</name>
<dbReference type="AlphaFoldDB" id="A0A7X0D7Y7"/>
<evidence type="ECO:0000313" key="2">
    <source>
        <dbReference type="Proteomes" id="UP000546642"/>
    </source>
</evidence>
<dbReference type="Pfam" id="PF13692">
    <property type="entry name" value="Glyco_trans_1_4"/>
    <property type="match status" value="1"/>
</dbReference>
<protein>
    <submittedName>
        <fullName evidence="1">Glycosyltransferase involved in cell wall biosynthesis</fullName>
    </submittedName>
</protein>
<reference evidence="1 2" key="1">
    <citation type="submission" date="2020-08" db="EMBL/GenBank/DDBJ databases">
        <title>Sequencing the genomes of 1000 actinobacteria strains.</title>
        <authorList>
            <person name="Klenk H.-P."/>
        </authorList>
    </citation>
    <scope>NUCLEOTIDE SEQUENCE [LARGE SCALE GENOMIC DNA]</scope>
    <source>
        <strain evidence="1 2">DSM 46659</strain>
    </source>
</reference>
<keyword evidence="2" id="KW-1185">Reference proteome</keyword>
<comment type="caution">
    <text evidence="1">The sequence shown here is derived from an EMBL/GenBank/DDBJ whole genome shotgun (WGS) entry which is preliminary data.</text>
</comment>
<sequence length="400" mass="43368">MTSAGTVLYLTNQSAYPPHSGGQMREWQFLSRLGDRYDIHFLAITPHYDRDVRTVDALLGHCASATFFEAAPGPGDEPDLPDRVLQYRCDRVADHISRFLATHSVDFIHVEGYFLMRHVPDTPGTPILLLAENIEYALDRARQEVVGAEPVAWTRTREVEQAAWRRADLCGTVSVDDAAVLRHDLPTARIRWLPSGCDHISADDPLAAESAGLVPPTPRGRTVTYVGNSTWGPSRDAALYLLGEVWPQVLAEVPDARLLVAGSGQDPDGLGLTAVDPSVHLLGVVPSLAPVLAATDVFVCPNRFGGGVKAKILEALHAGCAVVSTSFGAQGVGPVVQEALLTGDSTDELVFGIVRLLRDGTLLDKQRSLVRDAIHTLPTWDEATDRMHRAWTEMRTPAAG</sequence>
<proteinExistence type="predicted"/>
<dbReference type="PANTHER" id="PTHR12526:SF636">
    <property type="entry name" value="BLL3647 PROTEIN"/>
    <property type="match status" value="1"/>
</dbReference>
<dbReference type="CDD" id="cd03801">
    <property type="entry name" value="GT4_PimA-like"/>
    <property type="match status" value="1"/>
</dbReference>
<evidence type="ECO:0000313" key="1">
    <source>
        <dbReference type="EMBL" id="MBB6175127.1"/>
    </source>
</evidence>
<dbReference type="SUPFAM" id="SSF53756">
    <property type="entry name" value="UDP-Glycosyltransferase/glycogen phosphorylase"/>
    <property type="match status" value="1"/>
</dbReference>
<keyword evidence="1" id="KW-0808">Transferase</keyword>
<dbReference type="PANTHER" id="PTHR12526">
    <property type="entry name" value="GLYCOSYLTRANSFERASE"/>
    <property type="match status" value="1"/>
</dbReference>
<dbReference type="Gene3D" id="3.40.50.2000">
    <property type="entry name" value="Glycogen Phosphorylase B"/>
    <property type="match status" value="2"/>
</dbReference>
<dbReference type="EMBL" id="JACHDS010000001">
    <property type="protein sequence ID" value="MBB6175127.1"/>
    <property type="molecule type" value="Genomic_DNA"/>
</dbReference>
<dbReference type="Proteomes" id="UP000546642">
    <property type="component" value="Unassembled WGS sequence"/>
</dbReference>
<dbReference type="RefSeq" id="WP_184079598.1">
    <property type="nucleotide sequence ID" value="NZ_JACHDS010000001.1"/>
</dbReference>
<accession>A0A7X0D7Y7</accession>
<dbReference type="GO" id="GO:0016757">
    <property type="term" value="F:glycosyltransferase activity"/>
    <property type="evidence" value="ECO:0007669"/>
    <property type="project" value="TreeGrafter"/>
</dbReference>
<organism evidence="1 2">
    <name type="scientific">Nocardiopsis mwathae</name>
    <dbReference type="NCBI Taxonomy" id="1472723"/>
    <lineage>
        <taxon>Bacteria</taxon>
        <taxon>Bacillati</taxon>
        <taxon>Actinomycetota</taxon>
        <taxon>Actinomycetes</taxon>
        <taxon>Streptosporangiales</taxon>
        <taxon>Nocardiopsidaceae</taxon>
        <taxon>Nocardiopsis</taxon>
    </lineage>
</organism>
<gene>
    <name evidence="1" type="ORF">HNR23_005187</name>
</gene>